<evidence type="ECO:0000256" key="6">
    <source>
        <dbReference type="ARBA" id="ARBA00022989"/>
    </source>
</evidence>
<keyword evidence="8 14" id="KW-0472">Membrane</keyword>
<dbReference type="Pfam" id="PF00060">
    <property type="entry name" value="Lig_chan"/>
    <property type="match status" value="1"/>
</dbReference>
<sequence>MQKYSFVYVGELLICLWACIPLTTTKFLILVDENSEDWSKGFQDGLADFQDSFGTSYDYKAVVYKNESHWQEVCQFIANGVTVILDLTKRIGDPETRPQKFFTSKFMPYFKVSAPYDALLRTIDALVQTNNGSNGFLIFNSNLGVNRGVNTILGTTVIRFAFLQYPEQEEMIVEKFQYRVPSAVSVIGTESQIREFTLKQKDQVKNRTEWIFMFDEFVDSPPPNFDSVKFPYFRGYLPTSVCCSMLNMKSDTAGSSKGCGGSSCKDSPTSMFLRRLAYIMSQGLMELDPQGEKVTKLGCTDQDSRARDKDFTTKFTESLSQKSEGLFETKDGKLSFSAPVQVEDFSNGSGKAVGEYTFSKGFVLKPSFVFRTRKRYFRIGIVESSPWTMKDKNNEWTGYCIDLAAGIADKMDFEYDLVLSADFGKRLPPHGRWSGLTGDLIHGKIDIAVAPYIMTSEREEFIDFVSPYYEQSGLIITMKRPVAKNSLFKFMTVLRTEVWLSILGATIATAILLWFLDKYSPYSAQNNPNKYKSYRKFTLKESFWFALTSFTPQGGGEPPKALSGRTLVAAYWIFVVLMLATFTANLAAFLTVERMQSPIKNLDHLASQSSVKYSVVNSSTAMTFFRNMAHAEEILYQMWRNLTLKAPSSAREYVVWEYPIREMYIHINSVIQKTGAVDSMEGGFQRAIEDDYYAFVHDAAQTKYEVYRNCNLTLIGEAFAEAPYGLAVAQGNPLQDDLSMAILQLQTERFFETLSSKYWTNQCTNLGDGESDGISLESLGGVFIATIIGLGIAFVSLAIEVFQTARNRRKAKIAEETMIKPKFVGPLDFYGNSNKAITLVGQAGGNTQKSEVLRRANFLPENWVLCIIIGVLSLTAYSNAQQHFQRRPITTSSPGMDAYRNRWMAYIRRQSTPKPATQTSPTRAGQQAAQIVNGFHCTRIHAFFTTEDNPRMYHLCARSRDSWYVYHFFCPQGSIFDESMKKCSMPRRALTSRPLIMSTPGTTKTTARSSVIQSSSLTTTMLTTRPATGFASYLGLNGFFNRPTTSASATASTTTTTEIPEAAPEPEPSATEMFASSEESTEEEMMGVKNVFVNIPGLTMSSSSAATPLADDDEGNEEVTTEIDTPNDEESNVIPESGGVIGNGAVALENSLAYQLQQVVSMHNKTNPSKTMEMVASILKASSAGKGRRPRVTKQNKWHYYRFLN</sequence>
<dbReference type="Gene3D" id="3.40.190.10">
    <property type="entry name" value="Periplasmic binding protein-like II"/>
    <property type="match status" value="3"/>
</dbReference>
<dbReference type="SMART" id="SM00079">
    <property type="entry name" value="PBPe"/>
    <property type="match status" value="1"/>
</dbReference>
<dbReference type="SUPFAM" id="SSF53850">
    <property type="entry name" value="Periplasmic binding protein-like II"/>
    <property type="match status" value="1"/>
</dbReference>
<evidence type="ECO:0000256" key="8">
    <source>
        <dbReference type="ARBA" id="ARBA00023136"/>
    </source>
</evidence>
<keyword evidence="4" id="KW-1003">Cell membrane</keyword>
<feature type="transmembrane region" description="Helical" evidence="14">
    <location>
        <begin position="862"/>
        <end position="880"/>
    </location>
</feature>
<evidence type="ECO:0000256" key="13">
    <source>
        <dbReference type="SAM" id="MobiDB-lite"/>
    </source>
</evidence>
<feature type="domain" description="Ionotropic glutamate receptor L-glutamate and glycine-binding" evidence="16">
    <location>
        <begin position="386"/>
        <end position="442"/>
    </location>
</feature>
<evidence type="ECO:0000256" key="7">
    <source>
        <dbReference type="ARBA" id="ARBA00023065"/>
    </source>
</evidence>
<dbReference type="PANTHER" id="PTHR18966">
    <property type="entry name" value="IONOTROPIC GLUTAMATE RECEPTOR"/>
    <property type="match status" value="1"/>
</dbReference>
<name>A0ABP1S2Y5_9HEXA</name>
<keyword evidence="5 14" id="KW-0812">Transmembrane</keyword>
<organism evidence="17 18">
    <name type="scientific">Orchesella dallaii</name>
    <dbReference type="NCBI Taxonomy" id="48710"/>
    <lineage>
        <taxon>Eukaryota</taxon>
        <taxon>Metazoa</taxon>
        <taxon>Ecdysozoa</taxon>
        <taxon>Arthropoda</taxon>
        <taxon>Hexapoda</taxon>
        <taxon>Collembola</taxon>
        <taxon>Entomobryomorpha</taxon>
        <taxon>Entomobryoidea</taxon>
        <taxon>Orchesellidae</taxon>
        <taxon>Orchesellinae</taxon>
        <taxon>Orchesella</taxon>
    </lineage>
</organism>
<dbReference type="Pfam" id="PF10613">
    <property type="entry name" value="Lig_chan-Glu_bd"/>
    <property type="match status" value="1"/>
</dbReference>
<accession>A0ABP1S2Y5</accession>
<feature type="domain" description="Ionotropic glutamate receptor C-terminal" evidence="15">
    <location>
        <begin position="378"/>
        <end position="761"/>
    </location>
</feature>
<dbReference type="SUPFAM" id="SSF57625">
    <property type="entry name" value="Invertebrate chitin-binding proteins"/>
    <property type="match status" value="1"/>
</dbReference>
<dbReference type="InterPro" id="IPR019594">
    <property type="entry name" value="Glu/Gly-bd"/>
</dbReference>
<evidence type="ECO:0000259" key="15">
    <source>
        <dbReference type="SMART" id="SM00079"/>
    </source>
</evidence>
<dbReference type="InterPro" id="IPR015683">
    <property type="entry name" value="Ionotropic_Glu_rcpt"/>
</dbReference>
<dbReference type="InterPro" id="IPR036508">
    <property type="entry name" value="Chitin-bd_dom_sf"/>
</dbReference>
<evidence type="ECO:0000313" key="18">
    <source>
        <dbReference type="Proteomes" id="UP001642540"/>
    </source>
</evidence>
<reference evidence="17 18" key="1">
    <citation type="submission" date="2024-08" db="EMBL/GenBank/DDBJ databases">
        <authorList>
            <person name="Cucini C."/>
            <person name="Frati F."/>
        </authorList>
    </citation>
    <scope>NUCLEOTIDE SEQUENCE [LARGE SCALE GENOMIC DNA]</scope>
</reference>
<evidence type="ECO:0000256" key="4">
    <source>
        <dbReference type="ARBA" id="ARBA00022475"/>
    </source>
</evidence>
<dbReference type="InterPro" id="IPR001508">
    <property type="entry name" value="Iono_Glu_rcpt_met"/>
</dbReference>
<feature type="region of interest" description="Disordered" evidence="13">
    <location>
        <begin position="1045"/>
        <end position="1070"/>
    </location>
</feature>
<keyword evidence="6 14" id="KW-1133">Transmembrane helix</keyword>
<evidence type="ECO:0000256" key="10">
    <source>
        <dbReference type="ARBA" id="ARBA00023180"/>
    </source>
</evidence>
<keyword evidence="7" id="KW-0406">Ion transport</keyword>
<keyword evidence="12" id="KW-0407">Ion channel</keyword>
<evidence type="ECO:0000256" key="3">
    <source>
        <dbReference type="ARBA" id="ARBA00022448"/>
    </source>
</evidence>
<feature type="transmembrane region" description="Helical" evidence="14">
    <location>
        <begin position="779"/>
        <end position="799"/>
    </location>
</feature>
<evidence type="ECO:0000256" key="14">
    <source>
        <dbReference type="SAM" id="Phobius"/>
    </source>
</evidence>
<dbReference type="Proteomes" id="UP001642540">
    <property type="component" value="Unassembled WGS sequence"/>
</dbReference>
<protein>
    <recommendedName>
        <fullName evidence="19">Glutamate receptor ionotropic, kainate 2</fullName>
    </recommendedName>
</protein>
<keyword evidence="11" id="KW-1071">Ligand-gated ion channel</keyword>
<evidence type="ECO:0000256" key="11">
    <source>
        <dbReference type="ARBA" id="ARBA00023286"/>
    </source>
</evidence>
<evidence type="ECO:0000259" key="16">
    <source>
        <dbReference type="SMART" id="SM00918"/>
    </source>
</evidence>
<keyword evidence="9" id="KW-0675">Receptor</keyword>
<keyword evidence="18" id="KW-1185">Reference proteome</keyword>
<dbReference type="InterPro" id="IPR001320">
    <property type="entry name" value="Iontro_rcpt_C"/>
</dbReference>
<evidence type="ECO:0008006" key="19">
    <source>
        <dbReference type="Google" id="ProtNLM"/>
    </source>
</evidence>
<evidence type="ECO:0000313" key="17">
    <source>
        <dbReference type="EMBL" id="CAL8142733.1"/>
    </source>
</evidence>
<comment type="similarity">
    <text evidence="2">Belongs to the glutamate-gated ion channel (TC 1.A.10.1) family.</text>
</comment>
<comment type="caution">
    <text evidence="17">The sequence shown here is derived from an EMBL/GenBank/DDBJ whole genome shotgun (WGS) entry which is preliminary data.</text>
</comment>
<dbReference type="PRINTS" id="PR00177">
    <property type="entry name" value="NMDARECEPTOR"/>
</dbReference>
<feature type="transmembrane region" description="Helical" evidence="14">
    <location>
        <begin position="498"/>
        <end position="516"/>
    </location>
</feature>
<feature type="compositionally biased region" description="Acidic residues" evidence="13">
    <location>
        <begin position="1110"/>
        <end position="1131"/>
    </location>
</feature>
<feature type="transmembrane region" description="Helical" evidence="14">
    <location>
        <begin position="569"/>
        <end position="592"/>
    </location>
</feature>
<gene>
    <name evidence="17" type="ORF">ODALV1_LOCUS29136</name>
</gene>
<proteinExistence type="inferred from homology"/>
<dbReference type="Gene3D" id="1.10.287.70">
    <property type="match status" value="1"/>
</dbReference>
<keyword evidence="10" id="KW-0325">Glycoprotein</keyword>
<dbReference type="EMBL" id="CAXLJM020000149">
    <property type="protein sequence ID" value="CAL8142733.1"/>
    <property type="molecule type" value="Genomic_DNA"/>
</dbReference>
<dbReference type="SMART" id="SM00918">
    <property type="entry name" value="Lig_chan-Glu_bd"/>
    <property type="match status" value="1"/>
</dbReference>
<evidence type="ECO:0000256" key="12">
    <source>
        <dbReference type="ARBA" id="ARBA00023303"/>
    </source>
</evidence>
<keyword evidence="3" id="KW-0813">Transport</keyword>
<comment type="subcellular location">
    <subcellularLocation>
        <location evidence="1">Cell membrane</location>
        <topology evidence="1">Multi-pass membrane protein</topology>
    </subcellularLocation>
</comment>
<evidence type="ECO:0000256" key="2">
    <source>
        <dbReference type="ARBA" id="ARBA00008685"/>
    </source>
</evidence>
<evidence type="ECO:0000256" key="5">
    <source>
        <dbReference type="ARBA" id="ARBA00022692"/>
    </source>
</evidence>
<evidence type="ECO:0000256" key="9">
    <source>
        <dbReference type="ARBA" id="ARBA00023170"/>
    </source>
</evidence>
<feature type="region of interest" description="Disordered" evidence="13">
    <location>
        <begin position="1103"/>
        <end position="1133"/>
    </location>
</feature>
<evidence type="ECO:0000256" key="1">
    <source>
        <dbReference type="ARBA" id="ARBA00004651"/>
    </source>
</evidence>